<dbReference type="PANTHER" id="PTHR11177">
    <property type="entry name" value="CHITINASE"/>
    <property type="match status" value="1"/>
</dbReference>
<keyword evidence="4" id="KW-1015">Disulfide bond</keyword>
<dbReference type="SMART" id="SM00636">
    <property type="entry name" value="Glyco_18"/>
    <property type="match status" value="1"/>
</dbReference>
<dbReference type="GO" id="GO:0005576">
    <property type="term" value="C:extracellular region"/>
    <property type="evidence" value="ECO:0007669"/>
    <property type="project" value="InterPro"/>
</dbReference>
<dbReference type="GO" id="GO:0008061">
    <property type="term" value="F:chitin binding"/>
    <property type="evidence" value="ECO:0007669"/>
    <property type="project" value="UniProtKB-KW"/>
</dbReference>
<dbReference type="GO" id="GO:0004568">
    <property type="term" value="F:chitinase activity"/>
    <property type="evidence" value="ECO:0007669"/>
    <property type="project" value="TreeGrafter"/>
</dbReference>
<dbReference type="InterPro" id="IPR002557">
    <property type="entry name" value="Chitin-bd_dom"/>
</dbReference>
<dbReference type="Pfam" id="PF00704">
    <property type="entry name" value="Glyco_hydro_18"/>
    <property type="match status" value="1"/>
</dbReference>
<dbReference type="SUPFAM" id="SSF51445">
    <property type="entry name" value="(Trans)glycosidases"/>
    <property type="match status" value="1"/>
</dbReference>
<evidence type="ECO:0000256" key="2">
    <source>
        <dbReference type="ARBA" id="ARBA00022669"/>
    </source>
</evidence>
<dbReference type="EMBL" id="HACG01040682">
    <property type="protein sequence ID" value="CEK87547.1"/>
    <property type="molecule type" value="Transcribed_RNA"/>
</dbReference>
<dbReference type="InterPro" id="IPR036508">
    <property type="entry name" value="Chitin-bd_dom_sf"/>
</dbReference>
<dbReference type="SUPFAM" id="SSF57625">
    <property type="entry name" value="Invertebrate chitin-binding proteins"/>
    <property type="match status" value="1"/>
</dbReference>
<dbReference type="Pfam" id="PF01607">
    <property type="entry name" value="CBM_14"/>
    <property type="match status" value="1"/>
</dbReference>
<keyword evidence="5 6" id="KW-0326">Glycosidase</keyword>
<dbReference type="Gene3D" id="2.170.140.10">
    <property type="entry name" value="Chitin binding domain"/>
    <property type="match status" value="1"/>
</dbReference>
<evidence type="ECO:0000256" key="8">
    <source>
        <dbReference type="SAM" id="SignalP"/>
    </source>
</evidence>
<evidence type="ECO:0000313" key="11">
    <source>
        <dbReference type="EMBL" id="CEK87547.1"/>
    </source>
</evidence>
<evidence type="ECO:0000259" key="9">
    <source>
        <dbReference type="PROSITE" id="PS50940"/>
    </source>
</evidence>
<feature type="signal peptide" evidence="8">
    <location>
        <begin position="1"/>
        <end position="26"/>
    </location>
</feature>
<dbReference type="InterPro" id="IPR050314">
    <property type="entry name" value="Glycosyl_Hydrlase_18"/>
</dbReference>
<dbReference type="PROSITE" id="PS51910">
    <property type="entry name" value="GH18_2"/>
    <property type="match status" value="1"/>
</dbReference>
<dbReference type="InterPro" id="IPR017853">
    <property type="entry name" value="GH"/>
</dbReference>
<feature type="region of interest" description="Disordered" evidence="7">
    <location>
        <begin position="393"/>
        <end position="442"/>
    </location>
</feature>
<evidence type="ECO:0000256" key="1">
    <source>
        <dbReference type="ARBA" id="ARBA00009121"/>
    </source>
</evidence>
<name>A0A0B7B3V2_9EUPU</name>
<dbReference type="SUPFAM" id="SSF54556">
    <property type="entry name" value="Chitinase insertion domain"/>
    <property type="match status" value="1"/>
</dbReference>
<feature type="domain" description="GH18" evidence="10">
    <location>
        <begin position="29"/>
        <end position="393"/>
    </location>
</feature>
<dbReference type="PROSITE" id="PS50940">
    <property type="entry name" value="CHIT_BIND_II"/>
    <property type="match status" value="1"/>
</dbReference>
<feature type="chain" id="PRO_5002111956" evidence="8">
    <location>
        <begin position="27"/>
        <end position="497"/>
    </location>
</feature>
<accession>A0A0B7B3V2</accession>
<evidence type="ECO:0000256" key="3">
    <source>
        <dbReference type="ARBA" id="ARBA00022801"/>
    </source>
</evidence>
<dbReference type="InterPro" id="IPR001223">
    <property type="entry name" value="Glyco_hydro18_cat"/>
</dbReference>
<dbReference type="PANTHER" id="PTHR11177:SF317">
    <property type="entry name" value="CHITINASE 12-RELATED"/>
    <property type="match status" value="1"/>
</dbReference>
<keyword evidence="8" id="KW-0732">Signal</keyword>
<dbReference type="InterPro" id="IPR029070">
    <property type="entry name" value="Chitinase_insertion_sf"/>
</dbReference>
<protein>
    <submittedName>
        <fullName evidence="11">Uncharacterized protein</fullName>
    </submittedName>
</protein>
<dbReference type="PROSITE" id="PS01095">
    <property type="entry name" value="GH18_1"/>
    <property type="match status" value="1"/>
</dbReference>
<sequence>MFGLVPQSLVVFCVLSICSLFATVASQNKNVVCYYSNWSQYRPDVGKYDVSKIDPYACNYYIFAFAQLNGTAILPYEVNDDQNPWMWRQFTQLKLTNTKAKMLLAIGGYTHGTLRFSRVAANPDSRAEFARSAITHLRYWKFDGLDVDWEYPGDDSPDDKENLSLLMQALFEAFERESLSQNLPRLILAAAVPAGISRLEKGYDIPRLNRYLDLFNVMTYDFHGLWESTTNAASPLNAADGDSLNVVSAMEYYVAKGASKSKLNVGVAFYGRSWTLRDVNDNVMGSPTIGGGQAGLYTRESGVLSYYEVCRHLTNGYAEHYDSVGKVMYATSGNQFITYENENTLNIKIDYILSNGFGGAMVWALDHDDFTGNFCGKGSYPLMKVVSSRVLNAPDTPQESSSTSSSTAATTQSTSTPTTTANTIPTTARPVPTQNSGNSTTKYSCPKPDGIFSDETSCMTYYVCRRNIGYRTRCSSPEIYSPQAQKCVSPQKYTCPL</sequence>
<evidence type="ECO:0000256" key="4">
    <source>
        <dbReference type="ARBA" id="ARBA00023157"/>
    </source>
</evidence>
<evidence type="ECO:0000256" key="7">
    <source>
        <dbReference type="SAM" id="MobiDB-lite"/>
    </source>
</evidence>
<feature type="compositionally biased region" description="Low complexity" evidence="7">
    <location>
        <begin position="400"/>
        <end position="428"/>
    </location>
</feature>
<dbReference type="Gene3D" id="3.20.20.80">
    <property type="entry name" value="Glycosidases"/>
    <property type="match status" value="1"/>
</dbReference>
<gene>
    <name evidence="11" type="primary">ORF159994</name>
</gene>
<dbReference type="InterPro" id="IPR001579">
    <property type="entry name" value="Glyco_hydro_18_chit_AS"/>
</dbReference>
<dbReference type="Gene3D" id="3.10.50.10">
    <property type="match status" value="1"/>
</dbReference>
<dbReference type="GO" id="GO:0005975">
    <property type="term" value="P:carbohydrate metabolic process"/>
    <property type="evidence" value="ECO:0007669"/>
    <property type="project" value="InterPro"/>
</dbReference>
<reference evidence="11" key="1">
    <citation type="submission" date="2014-12" db="EMBL/GenBank/DDBJ databases">
        <title>Insight into the proteome of Arion vulgaris.</title>
        <authorList>
            <person name="Aradska J."/>
            <person name="Bulat T."/>
            <person name="Smidak R."/>
            <person name="Sarate P."/>
            <person name="Gangsoo J."/>
            <person name="Sialana F."/>
            <person name="Bilban M."/>
            <person name="Lubec G."/>
        </authorList>
    </citation>
    <scope>NUCLEOTIDE SEQUENCE</scope>
    <source>
        <tissue evidence="11">Skin</tissue>
    </source>
</reference>
<dbReference type="FunFam" id="3.10.50.10:FF:000001">
    <property type="entry name" value="Chitinase 3-like 1"/>
    <property type="match status" value="1"/>
</dbReference>
<proteinExistence type="inferred from homology"/>
<dbReference type="GO" id="GO:0006032">
    <property type="term" value="P:chitin catabolic process"/>
    <property type="evidence" value="ECO:0007669"/>
    <property type="project" value="TreeGrafter"/>
</dbReference>
<evidence type="ECO:0000256" key="6">
    <source>
        <dbReference type="RuleBase" id="RU000489"/>
    </source>
</evidence>
<dbReference type="AlphaFoldDB" id="A0A0B7B3V2"/>
<keyword evidence="2" id="KW-0147">Chitin-binding</keyword>
<organism evidence="11">
    <name type="scientific">Arion vulgaris</name>
    <dbReference type="NCBI Taxonomy" id="1028688"/>
    <lineage>
        <taxon>Eukaryota</taxon>
        <taxon>Metazoa</taxon>
        <taxon>Spiralia</taxon>
        <taxon>Lophotrochozoa</taxon>
        <taxon>Mollusca</taxon>
        <taxon>Gastropoda</taxon>
        <taxon>Heterobranchia</taxon>
        <taxon>Euthyneura</taxon>
        <taxon>Panpulmonata</taxon>
        <taxon>Eupulmonata</taxon>
        <taxon>Stylommatophora</taxon>
        <taxon>Helicina</taxon>
        <taxon>Arionoidea</taxon>
        <taxon>Arionidae</taxon>
        <taxon>Arion</taxon>
    </lineage>
</organism>
<keyword evidence="3 6" id="KW-0378">Hydrolase</keyword>
<feature type="compositionally biased region" description="Polar residues" evidence="7">
    <location>
        <begin position="432"/>
        <end position="442"/>
    </location>
</feature>
<dbReference type="InterPro" id="IPR011583">
    <property type="entry name" value="Chitinase_II/V-like_cat"/>
</dbReference>
<feature type="domain" description="Chitin-binding type-2" evidence="9">
    <location>
        <begin position="442"/>
        <end position="497"/>
    </location>
</feature>
<comment type="similarity">
    <text evidence="1">Belongs to the glycosyl hydrolase 18 family. Chitinase class II subfamily.</text>
</comment>
<evidence type="ECO:0000259" key="10">
    <source>
        <dbReference type="PROSITE" id="PS51910"/>
    </source>
</evidence>
<evidence type="ECO:0000256" key="5">
    <source>
        <dbReference type="ARBA" id="ARBA00023295"/>
    </source>
</evidence>
<dbReference type="SMART" id="SM00494">
    <property type="entry name" value="ChtBD2"/>
    <property type="match status" value="1"/>
</dbReference>